<name>A0ABD0XVE9_9HEMI</name>
<evidence type="ECO:0000313" key="2">
    <source>
        <dbReference type="EMBL" id="KAL1115252.1"/>
    </source>
</evidence>
<gene>
    <name evidence="2" type="ORF">AAG570_007283</name>
</gene>
<dbReference type="EMBL" id="JBFDAA010000020">
    <property type="protein sequence ID" value="KAL1115252.1"/>
    <property type="molecule type" value="Genomic_DNA"/>
</dbReference>
<comment type="caution">
    <text evidence="2">The sequence shown here is derived from an EMBL/GenBank/DDBJ whole genome shotgun (WGS) entry which is preliminary data.</text>
</comment>
<organism evidence="2 3">
    <name type="scientific">Ranatra chinensis</name>
    <dbReference type="NCBI Taxonomy" id="642074"/>
    <lineage>
        <taxon>Eukaryota</taxon>
        <taxon>Metazoa</taxon>
        <taxon>Ecdysozoa</taxon>
        <taxon>Arthropoda</taxon>
        <taxon>Hexapoda</taxon>
        <taxon>Insecta</taxon>
        <taxon>Pterygota</taxon>
        <taxon>Neoptera</taxon>
        <taxon>Paraneoptera</taxon>
        <taxon>Hemiptera</taxon>
        <taxon>Heteroptera</taxon>
        <taxon>Panheteroptera</taxon>
        <taxon>Nepomorpha</taxon>
        <taxon>Nepidae</taxon>
        <taxon>Ranatrinae</taxon>
        <taxon>Ranatra</taxon>
    </lineage>
</organism>
<keyword evidence="3" id="KW-1185">Reference proteome</keyword>
<dbReference type="Proteomes" id="UP001558652">
    <property type="component" value="Unassembled WGS sequence"/>
</dbReference>
<feature type="region of interest" description="Disordered" evidence="1">
    <location>
        <begin position="41"/>
        <end position="63"/>
    </location>
</feature>
<sequence length="110" mass="12205">MKKRRPTLPEWNDGTLPPLATPEQTRCSLFHWNFGNYVPDSTGENGPATSRIRFSPTNPQQETADHCKCTFYKALYEVPTIESDFLGVAPSGFVSQPGIITPQEYDTPGG</sequence>
<accession>A0ABD0XVE9</accession>
<dbReference type="AlphaFoldDB" id="A0ABD0XVE9"/>
<feature type="region of interest" description="Disordered" evidence="1">
    <location>
        <begin position="1"/>
        <end position="20"/>
    </location>
</feature>
<protein>
    <submittedName>
        <fullName evidence="2">Uncharacterized protein</fullName>
    </submittedName>
</protein>
<proteinExistence type="predicted"/>
<evidence type="ECO:0000313" key="3">
    <source>
        <dbReference type="Proteomes" id="UP001558652"/>
    </source>
</evidence>
<evidence type="ECO:0000256" key="1">
    <source>
        <dbReference type="SAM" id="MobiDB-lite"/>
    </source>
</evidence>
<reference evidence="2 3" key="1">
    <citation type="submission" date="2024-07" db="EMBL/GenBank/DDBJ databases">
        <title>Chromosome-level genome assembly of the water stick insect Ranatra chinensis (Heteroptera: Nepidae).</title>
        <authorList>
            <person name="Liu X."/>
        </authorList>
    </citation>
    <scope>NUCLEOTIDE SEQUENCE [LARGE SCALE GENOMIC DNA]</scope>
    <source>
        <strain evidence="2">Cailab_2021Rc</strain>
        <tissue evidence="2">Muscle</tissue>
    </source>
</reference>